<evidence type="ECO:0000256" key="1">
    <source>
        <dbReference type="ARBA" id="ARBA00004127"/>
    </source>
</evidence>
<gene>
    <name evidence="6" type="ORF">E5K04_01805</name>
</gene>
<sequence length="152" mass="16936">MLLELKLPPPVLVVIAGALMYGAAEWLPMLAYTLPGAHGAARAIAVVAVLIIGVAVLGFLHAGTTIDPRHPKKANTLVTSGLYRFSRNPMYLADLLLLVAWALKLGNWAAWLPVPLFVWWMNRFQIRVEEAALAARFKDDYAAYCRKVRRWL</sequence>
<name>A0A4T0V6A1_9NEIS</name>
<dbReference type="EMBL" id="STGJ01000001">
    <property type="protein sequence ID" value="TIC87318.1"/>
    <property type="molecule type" value="Genomic_DNA"/>
</dbReference>
<reference evidence="6 7" key="1">
    <citation type="submission" date="2019-04" db="EMBL/GenBank/DDBJ databases">
        <title>Crenobacter sp. nov.</title>
        <authorList>
            <person name="Shi S."/>
        </authorList>
    </citation>
    <scope>NUCLEOTIDE SEQUENCE [LARGE SCALE GENOMIC DNA]</scope>
    <source>
        <strain evidence="6 7">GY 70310</strain>
    </source>
</reference>
<dbReference type="Proteomes" id="UP000308891">
    <property type="component" value="Unassembled WGS sequence"/>
</dbReference>
<comment type="caution">
    <text evidence="6">The sequence shown here is derived from an EMBL/GenBank/DDBJ whole genome shotgun (WGS) entry which is preliminary data.</text>
</comment>
<comment type="subcellular location">
    <subcellularLocation>
        <location evidence="1">Endomembrane system</location>
        <topology evidence="1">Multi-pass membrane protein</topology>
    </subcellularLocation>
</comment>
<keyword evidence="4 5" id="KW-0472">Membrane</keyword>
<dbReference type="Gene3D" id="1.20.120.1630">
    <property type="match status" value="1"/>
</dbReference>
<evidence type="ECO:0000313" key="6">
    <source>
        <dbReference type="EMBL" id="TIC87318.1"/>
    </source>
</evidence>
<keyword evidence="3 5" id="KW-1133">Transmembrane helix</keyword>
<keyword evidence="6" id="KW-0808">Transferase</keyword>
<organism evidence="6 7">
    <name type="scientific">Crenobacter intestini</name>
    <dbReference type="NCBI Taxonomy" id="2563443"/>
    <lineage>
        <taxon>Bacteria</taxon>
        <taxon>Pseudomonadati</taxon>
        <taxon>Pseudomonadota</taxon>
        <taxon>Betaproteobacteria</taxon>
        <taxon>Neisseriales</taxon>
        <taxon>Neisseriaceae</taxon>
        <taxon>Crenobacter</taxon>
    </lineage>
</organism>
<dbReference type="AlphaFoldDB" id="A0A4T0V6A1"/>
<evidence type="ECO:0000256" key="3">
    <source>
        <dbReference type="ARBA" id="ARBA00022989"/>
    </source>
</evidence>
<dbReference type="GO" id="GO:0008168">
    <property type="term" value="F:methyltransferase activity"/>
    <property type="evidence" value="ECO:0007669"/>
    <property type="project" value="UniProtKB-KW"/>
</dbReference>
<dbReference type="InterPro" id="IPR052527">
    <property type="entry name" value="Metal_cation-efflux_comp"/>
</dbReference>
<dbReference type="OrthoDB" id="9811969at2"/>
<dbReference type="Pfam" id="PF04191">
    <property type="entry name" value="PEMT"/>
    <property type="match status" value="1"/>
</dbReference>
<evidence type="ECO:0000256" key="5">
    <source>
        <dbReference type="SAM" id="Phobius"/>
    </source>
</evidence>
<dbReference type="GO" id="GO:0012505">
    <property type="term" value="C:endomembrane system"/>
    <property type="evidence" value="ECO:0007669"/>
    <property type="project" value="UniProtKB-SubCell"/>
</dbReference>
<keyword evidence="2 5" id="KW-0812">Transmembrane</keyword>
<evidence type="ECO:0000256" key="2">
    <source>
        <dbReference type="ARBA" id="ARBA00022692"/>
    </source>
</evidence>
<keyword evidence="6" id="KW-0489">Methyltransferase</keyword>
<protein>
    <submittedName>
        <fullName evidence="6">Isoprenylcysteine carboxylmethyltransferase family protein</fullName>
    </submittedName>
</protein>
<dbReference type="GO" id="GO:0032259">
    <property type="term" value="P:methylation"/>
    <property type="evidence" value="ECO:0007669"/>
    <property type="project" value="UniProtKB-KW"/>
</dbReference>
<evidence type="ECO:0000313" key="7">
    <source>
        <dbReference type="Proteomes" id="UP000308891"/>
    </source>
</evidence>
<dbReference type="InterPro" id="IPR007318">
    <property type="entry name" value="Phopholipid_MeTrfase"/>
</dbReference>
<accession>A0A4T0V6A1</accession>
<feature type="transmembrane region" description="Helical" evidence="5">
    <location>
        <begin position="40"/>
        <end position="63"/>
    </location>
</feature>
<evidence type="ECO:0000256" key="4">
    <source>
        <dbReference type="ARBA" id="ARBA00023136"/>
    </source>
</evidence>
<dbReference type="PANTHER" id="PTHR43847">
    <property type="entry name" value="BLL3993 PROTEIN"/>
    <property type="match status" value="1"/>
</dbReference>
<feature type="transmembrane region" description="Helical" evidence="5">
    <location>
        <begin position="12"/>
        <end position="34"/>
    </location>
</feature>
<proteinExistence type="predicted"/>
<dbReference type="PANTHER" id="PTHR43847:SF1">
    <property type="entry name" value="BLL3993 PROTEIN"/>
    <property type="match status" value="1"/>
</dbReference>
<keyword evidence="7" id="KW-1185">Reference proteome</keyword>
<feature type="transmembrane region" description="Helical" evidence="5">
    <location>
        <begin position="91"/>
        <end position="111"/>
    </location>
</feature>